<reference evidence="1 2" key="1">
    <citation type="submission" date="2014-04" db="EMBL/GenBank/DDBJ databases">
        <authorList>
            <consortium name="DOE Joint Genome Institute"/>
            <person name="Kuo A."/>
            <person name="Kohler A."/>
            <person name="Nagy L.G."/>
            <person name="Floudas D."/>
            <person name="Copeland A."/>
            <person name="Barry K.W."/>
            <person name="Cichocki N."/>
            <person name="Veneault-Fourrey C."/>
            <person name="LaButti K."/>
            <person name="Lindquist E.A."/>
            <person name="Lipzen A."/>
            <person name="Lundell T."/>
            <person name="Morin E."/>
            <person name="Murat C."/>
            <person name="Sun H."/>
            <person name="Tunlid A."/>
            <person name="Henrissat B."/>
            <person name="Grigoriev I.V."/>
            <person name="Hibbett D.S."/>
            <person name="Martin F."/>
            <person name="Nordberg H.P."/>
            <person name="Cantor M.N."/>
            <person name="Hua S.X."/>
        </authorList>
    </citation>
    <scope>NUCLEOTIDE SEQUENCE [LARGE SCALE GENOMIC DNA]</scope>
    <source>
        <strain evidence="1 2">LaAM-08-1</strain>
    </source>
</reference>
<keyword evidence="2" id="KW-1185">Reference proteome</keyword>
<dbReference type="EMBL" id="KN838943">
    <property type="protein sequence ID" value="KIJ92051.1"/>
    <property type="molecule type" value="Genomic_DNA"/>
</dbReference>
<dbReference type="AlphaFoldDB" id="A0A0C9X325"/>
<dbReference type="OrthoDB" id="3056036at2759"/>
<gene>
    <name evidence="1" type="ORF">K443DRAFT_114182</name>
</gene>
<protein>
    <submittedName>
        <fullName evidence="1">Uncharacterized protein</fullName>
    </submittedName>
</protein>
<dbReference type="Proteomes" id="UP000054477">
    <property type="component" value="Unassembled WGS sequence"/>
</dbReference>
<feature type="non-terminal residue" evidence="1">
    <location>
        <position position="203"/>
    </location>
</feature>
<name>A0A0C9X325_9AGAR</name>
<evidence type="ECO:0000313" key="2">
    <source>
        <dbReference type="Proteomes" id="UP000054477"/>
    </source>
</evidence>
<sequence>MARCLLSLSTIIWFILRLVCSMAHCLLSLSTIIWFILWLNLAIQVSAAPVESPFPDILFSDFACIIQSTFGSKITLATVLMLLFSVTDNPDLFNLHFHQQHPTEPEENKIQISGWLTALANTIANTLGEDRTSSLFFQHEFQHTSTNQNMQVQNKLIAKKLDTFAMSLTLSPYDNKGNYIRKLLPVSFKDIRPALIICPKSFI</sequence>
<evidence type="ECO:0000313" key="1">
    <source>
        <dbReference type="EMBL" id="KIJ92051.1"/>
    </source>
</evidence>
<dbReference type="STRING" id="1095629.A0A0C9X325"/>
<reference evidence="2" key="2">
    <citation type="submission" date="2015-01" db="EMBL/GenBank/DDBJ databases">
        <title>Evolutionary Origins and Diversification of the Mycorrhizal Mutualists.</title>
        <authorList>
            <consortium name="DOE Joint Genome Institute"/>
            <consortium name="Mycorrhizal Genomics Consortium"/>
            <person name="Kohler A."/>
            <person name="Kuo A."/>
            <person name="Nagy L.G."/>
            <person name="Floudas D."/>
            <person name="Copeland A."/>
            <person name="Barry K.W."/>
            <person name="Cichocki N."/>
            <person name="Veneault-Fourrey C."/>
            <person name="LaButti K."/>
            <person name="Lindquist E.A."/>
            <person name="Lipzen A."/>
            <person name="Lundell T."/>
            <person name="Morin E."/>
            <person name="Murat C."/>
            <person name="Riley R."/>
            <person name="Ohm R."/>
            <person name="Sun H."/>
            <person name="Tunlid A."/>
            <person name="Henrissat B."/>
            <person name="Grigoriev I.V."/>
            <person name="Hibbett D.S."/>
            <person name="Martin F."/>
        </authorList>
    </citation>
    <scope>NUCLEOTIDE SEQUENCE [LARGE SCALE GENOMIC DNA]</scope>
    <source>
        <strain evidence="2">LaAM-08-1</strain>
    </source>
</reference>
<proteinExistence type="predicted"/>
<accession>A0A0C9X325</accession>
<organism evidence="1 2">
    <name type="scientific">Laccaria amethystina LaAM-08-1</name>
    <dbReference type="NCBI Taxonomy" id="1095629"/>
    <lineage>
        <taxon>Eukaryota</taxon>
        <taxon>Fungi</taxon>
        <taxon>Dikarya</taxon>
        <taxon>Basidiomycota</taxon>
        <taxon>Agaricomycotina</taxon>
        <taxon>Agaricomycetes</taxon>
        <taxon>Agaricomycetidae</taxon>
        <taxon>Agaricales</taxon>
        <taxon>Agaricineae</taxon>
        <taxon>Hydnangiaceae</taxon>
        <taxon>Laccaria</taxon>
    </lineage>
</organism>
<dbReference type="HOGENOM" id="CLU_124230_0_0_1"/>